<dbReference type="Gene3D" id="3.40.50.1820">
    <property type="entry name" value="alpha/beta hydrolase"/>
    <property type="match status" value="1"/>
</dbReference>
<dbReference type="PANTHER" id="PTHR43798">
    <property type="entry name" value="MONOACYLGLYCEROL LIPASE"/>
    <property type="match status" value="1"/>
</dbReference>
<dbReference type="GO" id="GO:0016787">
    <property type="term" value="F:hydrolase activity"/>
    <property type="evidence" value="ECO:0007669"/>
    <property type="project" value="UniProtKB-KW"/>
</dbReference>
<protein>
    <submittedName>
        <fullName evidence="2">Alpha/beta fold hydrolase</fullName>
    </submittedName>
</protein>
<comment type="caution">
    <text evidence="2">The sequence shown here is derived from an EMBL/GenBank/DDBJ whole genome shotgun (WGS) entry which is preliminary data.</text>
</comment>
<dbReference type="PRINTS" id="PR00412">
    <property type="entry name" value="EPOXHYDRLASE"/>
</dbReference>
<feature type="domain" description="AB hydrolase-1" evidence="1">
    <location>
        <begin position="20"/>
        <end position="251"/>
    </location>
</feature>
<dbReference type="AlphaFoldDB" id="A0A7V5CTS3"/>
<dbReference type="InterPro" id="IPR000639">
    <property type="entry name" value="Epox_hydrolase-like"/>
</dbReference>
<evidence type="ECO:0000313" key="2">
    <source>
        <dbReference type="EMBL" id="HGY94859.1"/>
    </source>
</evidence>
<dbReference type="InterPro" id="IPR050266">
    <property type="entry name" value="AB_hydrolase_sf"/>
</dbReference>
<organism evidence="2">
    <name type="scientific">Acidobacterium capsulatum</name>
    <dbReference type="NCBI Taxonomy" id="33075"/>
    <lineage>
        <taxon>Bacteria</taxon>
        <taxon>Pseudomonadati</taxon>
        <taxon>Acidobacteriota</taxon>
        <taxon>Terriglobia</taxon>
        <taxon>Terriglobales</taxon>
        <taxon>Acidobacteriaceae</taxon>
        <taxon>Acidobacterium</taxon>
    </lineage>
</organism>
<dbReference type="InterPro" id="IPR029058">
    <property type="entry name" value="AB_hydrolase_fold"/>
</dbReference>
<dbReference type="EMBL" id="DTKL01000059">
    <property type="protein sequence ID" value="HGY94859.1"/>
    <property type="molecule type" value="Genomic_DNA"/>
</dbReference>
<dbReference type="InterPro" id="IPR000073">
    <property type="entry name" value="AB_hydrolase_1"/>
</dbReference>
<accession>A0A7V5CTS3</accession>
<dbReference type="Pfam" id="PF00561">
    <property type="entry name" value="Abhydrolase_1"/>
    <property type="match status" value="1"/>
</dbReference>
<dbReference type="SUPFAM" id="SSF53474">
    <property type="entry name" value="alpha/beta-Hydrolases"/>
    <property type="match status" value="1"/>
</dbReference>
<reference evidence="2" key="1">
    <citation type="journal article" date="2020" name="mSystems">
        <title>Genome- and Community-Level Interaction Insights into Carbon Utilization and Element Cycling Functions of Hydrothermarchaeota in Hydrothermal Sediment.</title>
        <authorList>
            <person name="Zhou Z."/>
            <person name="Liu Y."/>
            <person name="Xu W."/>
            <person name="Pan J."/>
            <person name="Luo Z.H."/>
            <person name="Li M."/>
        </authorList>
    </citation>
    <scope>NUCLEOTIDE SEQUENCE [LARGE SCALE GENOMIC DNA]</scope>
    <source>
        <strain evidence="2">SpSt-855</strain>
    </source>
</reference>
<name>A0A7V5CTS3_9BACT</name>
<evidence type="ECO:0000259" key="1">
    <source>
        <dbReference type="Pfam" id="PF00561"/>
    </source>
</evidence>
<proteinExistence type="predicted"/>
<keyword evidence="2" id="KW-0378">Hydrolase</keyword>
<gene>
    <name evidence="2" type="ORF">ENW50_09295</name>
</gene>
<sequence length="267" mass="29612">MHYRSGDAQLFYTEQGTGAPLVLLHPTPLHHGFWLPMATMLAARYRMVMPDLRGHGQSEAGDGPITMEKLGADIERLLDELRIERAIFAGCSIGGYTMYELWRRCPQRIHALAFCSSKPQADTEQNRAMRQANIETIRQRGSSEFIEAMLASLIGPSTQSRLPQKTAEAREMMQAMRPEAIIAVQQGLASRPDSVETAKRIKVPCCVVAAGEDGGSTPADMRLLADAIRSGGAKVEYHEIPDAGHYTPWEQPETVGLMLRQFFDSVR</sequence>